<dbReference type="GO" id="GO:0005737">
    <property type="term" value="C:cytoplasm"/>
    <property type="evidence" value="ECO:0007669"/>
    <property type="project" value="TreeGrafter"/>
</dbReference>
<evidence type="ECO:0008006" key="3">
    <source>
        <dbReference type="Google" id="ProtNLM"/>
    </source>
</evidence>
<evidence type="ECO:0000313" key="2">
    <source>
        <dbReference type="Proteomes" id="UP000037122"/>
    </source>
</evidence>
<name>A0A0L0P7B6_CANAR</name>
<proteinExistence type="predicted"/>
<sequence length="263" mass="30603">MFTHLVIVPCHSIWKGGLLAGRDAKEWLLQSYQMEGDDHLCFIDHLLKAAKVLKEDQYALMIISGGKTCKEAGPISEADSYCKLLGEYTVAAISKSDYEERVLLEPFAKDSFENVLFLICRFYEVCGNYPSHITVCGFDFKRSRFVQLHLQLALKFEPTRVSYVGNYPMPKCDESQKELYYRVLKKGEEENASRYFRNDLYGIQPPLSTKKELRNPFNQRHEYALTNPCLRFLFERMAQADPDKLDFEKLQFPWNESFVAKKD</sequence>
<organism evidence="1 2">
    <name type="scientific">Candidozyma auris</name>
    <name type="common">Yeast</name>
    <name type="synonym">Candida auris</name>
    <dbReference type="NCBI Taxonomy" id="498019"/>
    <lineage>
        <taxon>Eukaryota</taxon>
        <taxon>Fungi</taxon>
        <taxon>Dikarya</taxon>
        <taxon>Ascomycota</taxon>
        <taxon>Saccharomycotina</taxon>
        <taxon>Pichiomycetes</taxon>
        <taxon>Metschnikowiaceae</taxon>
        <taxon>Candidozyma</taxon>
    </lineage>
</organism>
<dbReference type="InterPro" id="IPR055323">
    <property type="entry name" value="C57A10.07/YOR238W"/>
</dbReference>
<dbReference type="PANTHER" id="PTHR28110">
    <property type="entry name" value="TRANSMEMBRANE PROTEIN"/>
    <property type="match status" value="1"/>
</dbReference>
<evidence type="ECO:0000313" key="1">
    <source>
        <dbReference type="EMBL" id="KNE02209.1"/>
    </source>
</evidence>
<dbReference type="AlphaFoldDB" id="A0A0L0P7B6"/>
<dbReference type="Proteomes" id="UP000037122">
    <property type="component" value="Unassembled WGS sequence"/>
</dbReference>
<dbReference type="PANTHER" id="PTHR28110:SF1">
    <property type="entry name" value="TRANSMEMBRANE PROTEIN"/>
    <property type="match status" value="1"/>
</dbReference>
<gene>
    <name evidence="1" type="ORF">QG37_00698</name>
</gene>
<protein>
    <recommendedName>
        <fullName evidence="3">DUF218 domain-containing protein</fullName>
    </recommendedName>
</protein>
<dbReference type="VEuPathDB" id="FungiDB:QG37_00698"/>
<comment type="caution">
    <text evidence="1">The sequence shown here is derived from an EMBL/GenBank/DDBJ whole genome shotgun (WGS) entry which is preliminary data.</text>
</comment>
<dbReference type="EMBL" id="LGST01000005">
    <property type="protein sequence ID" value="KNE02209.1"/>
    <property type="molecule type" value="Genomic_DNA"/>
</dbReference>
<reference evidence="2" key="1">
    <citation type="journal article" date="2015" name="BMC Genomics">
        <title>Draft genome of a commonly misdiagnosed multidrug resistant pathogen Candida auris.</title>
        <authorList>
            <person name="Chatterjee S."/>
            <person name="Alampalli S.V."/>
            <person name="Nageshan R.K."/>
            <person name="Chettiar S.T."/>
            <person name="Joshi S."/>
            <person name="Tatu U.S."/>
        </authorList>
    </citation>
    <scope>NUCLEOTIDE SEQUENCE [LARGE SCALE GENOMIC DNA]</scope>
    <source>
        <strain evidence="2">6684</strain>
    </source>
</reference>
<accession>A0A0L0P7B6</accession>